<gene>
    <name evidence="2" type="ORF">Aau02nite_36450</name>
</gene>
<evidence type="ECO:0000313" key="3">
    <source>
        <dbReference type="Proteomes" id="UP000681340"/>
    </source>
</evidence>
<evidence type="ECO:0000259" key="1">
    <source>
        <dbReference type="Pfam" id="PF14062"/>
    </source>
</evidence>
<reference evidence="2" key="1">
    <citation type="submission" date="2021-03" db="EMBL/GenBank/DDBJ databases">
        <title>Whole genome shotgun sequence of Actinoplanes auranticolor NBRC 12245.</title>
        <authorList>
            <person name="Komaki H."/>
            <person name="Tamura T."/>
        </authorList>
    </citation>
    <scope>NUCLEOTIDE SEQUENCE</scope>
    <source>
        <strain evidence="2">NBRC 12245</strain>
    </source>
</reference>
<dbReference type="EMBL" id="BOQL01000027">
    <property type="protein sequence ID" value="GIM69508.1"/>
    <property type="molecule type" value="Genomic_DNA"/>
</dbReference>
<comment type="caution">
    <text evidence="2">The sequence shown here is derived from an EMBL/GenBank/DDBJ whole genome shotgun (WGS) entry which is preliminary data.</text>
</comment>
<protein>
    <recommendedName>
        <fullName evidence="1">DUF4253 domain-containing protein</fullName>
    </recommendedName>
</protein>
<dbReference type="Proteomes" id="UP000681340">
    <property type="component" value="Unassembled WGS sequence"/>
</dbReference>
<name>A0A919SD89_9ACTN</name>
<dbReference type="AlphaFoldDB" id="A0A919SD89"/>
<dbReference type="InterPro" id="IPR025349">
    <property type="entry name" value="DUF4253"/>
</dbReference>
<evidence type="ECO:0000313" key="2">
    <source>
        <dbReference type="EMBL" id="GIM69508.1"/>
    </source>
</evidence>
<keyword evidence="3" id="KW-1185">Reference proteome</keyword>
<accession>A0A919SD89</accession>
<proteinExistence type="predicted"/>
<feature type="domain" description="DUF4253" evidence="1">
    <location>
        <begin position="145"/>
        <end position="259"/>
    </location>
</feature>
<dbReference type="Pfam" id="PF14062">
    <property type="entry name" value="DUF4253"/>
    <property type="match status" value="1"/>
</dbReference>
<sequence>MTGYGLADVQESTTAGGVRLLSAAVPPQDHDHIWRALRADHGRTGWWPVLSWSAREAHRSTFDYPVEAQGTDALRRALALDPVECFAELTRSRWEERLADLEPAQRAEVWAEDYDAQALAGRLTRVTSPPPGRRRETSAYPPGEVLLVPAAAGHEVPVLVPGLIEPANWFGGPGHPDLEPADHLAVLRLWHERHAADLYFANGSRLELSVGRPPVEPVEVAQCAVEQFVYCGDLGQLVGDPIDVARKQVPAGHWSFWWD</sequence>
<organism evidence="2 3">
    <name type="scientific">Actinoplanes auranticolor</name>
    <dbReference type="NCBI Taxonomy" id="47988"/>
    <lineage>
        <taxon>Bacteria</taxon>
        <taxon>Bacillati</taxon>
        <taxon>Actinomycetota</taxon>
        <taxon>Actinomycetes</taxon>
        <taxon>Micromonosporales</taxon>
        <taxon>Micromonosporaceae</taxon>
        <taxon>Actinoplanes</taxon>
    </lineage>
</organism>